<dbReference type="CDD" id="cd02257">
    <property type="entry name" value="Peptidase_C19"/>
    <property type="match status" value="1"/>
</dbReference>
<feature type="region of interest" description="Disordered" evidence="1">
    <location>
        <begin position="1106"/>
        <end position="1157"/>
    </location>
</feature>
<dbReference type="OrthoDB" id="3650698at2759"/>
<dbReference type="SUPFAM" id="SSF54001">
    <property type="entry name" value="Cysteine proteinases"/>
    <property type="match status" value="1"/>
</dbReference>
<feature type="domain" description="USP" evidence="2">
    <location>
        <begin position="733"/>
        <end position="1103"/>
    </location>
</feature>
<evidence type="ECO:0000259" key="2">
    <source>
        <dbReference type="PROSITE" id="PS50235"/>
    </source>
</evidence>
<dbReference type="PROSITE" id="PS50235">
    <property type="entry name" value="USP_3"/>
    <property type="match status" value="1"/>
</dbReference>
<evidence type="ECO:0000256" key="1">
    <source>
        <dbReference type="SAM" id="MobiDB-lite"/>
    </source>
</evidence>
<dbReference type="GO" id="GO:0005829">
    <property type="term" value="C:cytosol"/>
    <property type="evidence" value="ECO:0007669"/>
    <property type="project" value="TreeGrafter"/>
</dbReference>
<dbReference type="EMBL" id="CP090171">
    <property type="protein sequence ID" value="UJO22123.1"/>
    <property type="molecule type" value="Genomic_DNA"/>
</dbReference>
<reference evidence="3" key="1">
    <citation type="submission" date="2021-12" db="EMBL/GenBank/DDBJ databases">
        <authorList>
            <person name="Zaccaron A."/>
            <person name="Stergiopoulos I."/>
        </authorList>
    </citation>
    <scope>NUCLEOTIDE SEQUENCE</scope>
    <source>
        <strain evidence="3">Race5_Kim</strain>
    </source>
</reference>
<feature type="compositionally biased region" description="Polar residues" evidence="1">
    <location>
        <begin position="1106"/>
        <end position="1116"/>
    </location>
</feature>
<gene>
    <name evidence="3" type="ORF">CLAFUR5_09092</name>
</gene>
<dbReference type="PANTHER" id="PTHR24006">
    <property type="entry name" value="UBIQUITIN CARBOXYL-TERMINAL HYDROLASE"/>
    <property type="match status" value="1"/>
</dbReference>
<dbReference type="InterPro" id="IPR001394">
    <property type="entry name" value="Peptidase_C19_UCH"/>
</dbReference>
<proteinExistence type="predicted"/>
<dbReference type="GO" id="GO:0004843">
    <property type="term" value="F:cysteine-type deubiquitinase activity"/>
    <property type="evidence" value="ECO:0007669"/>
    <property type="project" value="InterPro"/>
</dbReference>
<dbReference type="GeneID" id="71988970"/>
<dbReference type="GO" id="GO:0005634">
    <property type="term" value="C:nucleus"/>
    <property type="evidence" value="ECO:0007669"/>
    <property type="project" value="TreeGrafter"/>
</dbReference>
<accession>A0A9Q8PGM6</accession>
<keyword evidence="4" id="KW-1185">Reference proteome</keyword>
<dbReference type="InterPro" id="IPR050164">
    <property type="entry name" value="Peptidase_C19"/>
</dbReference>
<dbReference type="Pfam" id="PF00443">
    <property type="entry name" value="UCH"/>
    <property type="match status" value="1"/>
</dbReference>
<reference evidence="3" key="2">
    <citation type="journal article" date="2022" name="Microb. Genom.">
        <title>A chromosome-scale genome assembly of the tomato pathogen Cladosporium fulvum reveals a compartmentalized genome architecture and the presence of a dispensable chromosome.</title>
        <authorList>
            <person name="Zaccaron A.Z."/>
            <person name="Chen L.H."/>
            <person name="Samaras A."/>
            <person name="Stergiopoulos I."/>
        </authorList>
    </citation>
    <scope>NUCLEOTIDE SEQUENCE</scope>
    <source>
        <strain evidence="3">Race5_Kim</strain>
    </source>
</reference>
<feature type="compositionally biased region" description="Low complexity" evidence="1">
    <location>
        <begin position="709"/>
        <end position="719"/>
    </location>
</feature>
<dbReference type="Proteomes" id="UP000756132">
    <property type="component" value="Chromosome 9"/>
</dbReference>
<protein>
    <recommendedName>
        <fullName evidence="2">USP domain-containing protein</fullName>
    </recommendedName>
</protein>
<dbReference type="InterPro" id="IPR028889">
    <property type="entry name" value="USP"/>
</dbReference>
<feature type="region of interest" description="Disordered" evidence="1">
    <location>
        <begin position="702"/>
        <end position="733"/>
    </location>
</feature>
<sequence>MVKLREYLERFPYNLDKMNHSMKTLLLHHAIASGTVGKIPYTIRRSLIDNKPSLVVEVSHFDTKLGSGGALTTRVALPFNCTPRNIEVPDREAHYALLGQADGTLWLGLELPEAKQRNLFDIAAYVVSQLHLRSASYRQIGTSLATLSATFGVPLLFRHGENDATFVDAATLVENLAEYGQERSMMTATDAARAMVSNLPLIKVPNLHAAYMVYQVIDSRFMHTQDLWLAWADGANAADMHFKHSEEMADDRDICSEAEQCSQVVQTQVSQTHAGLAPRSSSIWSQQSEFHRVRNLANTTMNKEHKFVYPGKVQPLDRRREIEEAFDTVESYYEESDGELNWQWKDLYFDTPITRENSRLSASVEAKYPLVEVSGRPREHIASNMCVTRLYGNILLQSNPPIGLKALHELDMASRQGDAQTVNNVIDFIDNLHVIRSQVPWSTQARLDKTYTVEFLRDFANECETGIATLDACARIQDQDAGYQPYLWRIRMNKSLGKSESTLAKIHEVKKFIEDVQDQAGVRFPAINEVPYPFRGGPNPADWSWAMIYAMFQPKLAVLKRKCNKRHIATFDVPRLICVVFYLLCHGSRVQKHQTLELPCSIYVRHLLALSIGKDDHAAGMTTGLEEGNEISLANLDIDAINICVEPWCGNAAKGNRESDTEAMRDDFRANLKKESPGFWSEQLPTINPGVKARYITNGTATSFESDAESGSAGASSPGERGGDLQPPMTRHRNMHNLSQTCDMSTVLQCLHNNPDIRAILREEAKLLYKAQTGRSDAFYLPFGENADYLDPEQMGLIRQSRIFLQKAPYSAASMHWTAVGRTSRMSQHFVRDTLVSVTDGSDPEVRGATKQLAQDQEATNKAGEQLSPIGDDALIYWDTWKSEGNETDLTDLLITQCVQEVPCAEAGCCIISRSFEHTFINYLDFPADRTDFSVYDLDDLLRRWTFETLDIDSGHKCEFDNAHATGHFVYRRMVRPAKYVCFSIRRGGYGNDLDVGADHHLNEVDMPDEIDLAPYMELKDLPSELLSQAQQDDSDEKTILYDLVAVNNWHAGHYICYIRHTSAQPNASWIMFNDLRAIPVVKPPSLGWSQGEVVHYAIYQKRASTLPTPDGQAQRTGGARNPDAPPVSPETLKKRRQRADTVTGQGLNVNPRGDDVDDVATQKKMKDLEARLSALAVKEQEAEQKMVLQQQKEKELAAREQGMAATNRQLADLEWHMQDKHTDAQNYKAEIRRVTDHLHQQETYFGHQLAAVGNQRQAIMSQIHGLQQQLPALDGQTQQHEDGLQQVRDWAKAETFRLTGLLVALLAD</sequence>
<dbReference type="RefSeq" id="XP_047766489.1">
    <property type="nucleotide sequence ID" value="XM_047908240.1"/>
</dbReference>
<evidence type="ECO:0000313" key="4">
    <source>
        <dbReference type="Proteomes" id="UP000756132"/>
    </source>
</evidence>
<name>A0A9Q8PGM6_PASFU</name>
<dbReference type="KEGG" id="ffu:CLAFUR5_09092"/>
<organism evidence="3 4">
    <name type="scientific">Passalora fulva</name>
    <name type="common">Tomato leaf mold</name>
    <name type="synonym">Cladosporium fulvum</name>
    <dbReference type="NCBI Taxonomy" id="5499"/>
    <lineage>
        <taxon>Eukaryota</taxon>
        <taxon>Fungi</taxon>
        <taxon>Dikarya</taxon>
        <taxon>Ascomycota</taxon>
        <taxon>Pezizomycotina</taxon>
        <taxon>Dothideomycetes</taxon>
        <taxon>Dothideomycetidae</taxon>
        <taxon>Mycosphaerellales</taxon>
        <taxon>Mycosphaerellaceae</taxon>
        <taxon>Fulvia</taxon>
    </lineage>
</organism>
<dbReference type="Gene3D" id="3.90.70.10">
    <property type="entry name" value="Cysteine proteinases"/>
    <property type="match status" value="1"/>
</dbReference>
<evidence type="ECO:0000313" key="3">
    <source>
        <dbReference type="EMBL" id="UJO22123.1"/>
    </source>
</evidence>
<dbReference type="GO" id="GO:0016579">
    <property type="term" value="P:protein deubiquitination"/>
    <property type="evidence" value="ECO:0007669"/>
    <property type="project" value="InterPro"/>
</dbReference>
<dbReference type="InterPro" id="IPR038765">
    <property type="entry name" value="Papain-like_cys_pep_sf"/>
</dbReference>